<dbReference type="InterPro" id="IPR011545">
    <property type="entry name" value="DEAD/DEAH_box_helicase_dom"/>
</dbReference>
<dbReference type="InterPro" id="IPR027417">
    <property type="entry name" value="P-loop_NTPase"/>
</dbReference>
<evidence type="ECO:0000313" key="2">
    <source>
        <dbReference type="EMBL" id="SVE22389.1"/>
    </source>
</evidence>
<dbReference type="EMBL" id="UINC01202539">
    <property type="protein sequence ID" value="SVE22389.1"/>
    <property type="molecule type" value="Genomic_DNA"/>
</dbReference>
<dbReference type="Pfam" id="PF00270">
    <property type="entry name" value="DEAD"/>
    <property type="match status" value="1"/>
</dbReference>
<feature type="domain" description="DEAD/DEAH-box helicase" evidence="1">
    <location>
        <begin position="35"/>
        <end position="70"/>
    </location>
</feature>
<dbReference type="GO" id="GO:0005524">
    <property type="term" value="F:ATP binding"/>
    <property type="evidence" value="ECO:0007669"/>
    <property type="project" value="InterPro"/>
</dbReference>
<proteinExistence type="predicted"/>
<protein>
    <recommendedName>
        <fullName evidence="1">DEAD/DEAH-box helicase domain-containing protein</fullName>
    </recommendedName>
</protein>
<sequence length="70" mass="7983">VQWFMSELKQKISKSPHAETLFEEKFHSLGFEQLTDIQKRSLPIIYQKIDSLVIAPTGSGKTECSVIPTF</sequence>
<dbReference type="SUPFAM" id="SSF52540">
    <property type="entry name" value="P-loop containing nucleoside triphosphate hydrolases"/>
    <property type="match status" value="1"/>
</dbReference>
<accession>A0A383BR88</accession>
<dbReference type="GO" id="GO:0003676">
    <property type="term" value="F:nucleic acid binding"/>
    <property type="evidence" value="ECO:0007669"/>
    <property type="project" value="InterPro"/>
</dbReference>
<reference evidence="2" key="1">
    <citation type="submission" date="2018-05" db="EMBL/GenBank/DDBJ databases">
        <authorList>
            <person name="Lanie J.A."/>
            <person name="Ng W.-L."/>
            <person name="Kazmierczak K.M."/>
            <person name="Andrzejewski T.M."/>
            <person name="Davidsen T.M."/>
            <person name="Wayne K.J."/>
            <person name="Tettelin H."/>
            <person name="Glass J.I."/>
            <person name="Rusch D."/>
            <person name="Podicherti R."/>
            <person name="Tsui H.-C.T."/>
            <person name="Winkler M.E."/>
        </authorList>
    </citation>
    <scope>NUCLEOTIDE SEQUENCE</scope>
</reference>
<feature type="non-terminal residue" evidence="2">
    <location>
        <position position="70"/>
    </location>
</feature>
<organism evidence="2">
    <name type="scientific">marine metagenome</name>
    <dbReference type="NCBI Taxonomy" id="408172"/>
    <lineage>
        <taxon>unclassified sequences</taxon>
        <taxon>metagenomes</taxon>
        <taxon>ecological metagenomes</taxon>
    </lineage>
</organism>
<dbReference type="AlphaFoldDB" id="A0A383BR88"/>
<name>A0A383BR88_9ZZZZ</name>
<dbReference type="Gene3D" id="3.40.50.300">
    <property type="entry name" value="P-loop containing nucleotide triphosphate hydrolases"/>
    <property type="match status" value="1"/>
</dbReference>
<gene>
    <name evidence="2" type="ORF">METZ01_LOCUS475243</name>
</gene>
<feature type="non-terminal residue" evidence="2">
    <location>
        <position position="1"/>
    </location>
</feature>
<evidence type="ECO:0000259" key="1">
    <source>
        <dbReference type="Pfam" id="PF00270"/>
    </source>
</evidence>